<comment type="pathway">
    <text evidence="3 4">Cofactor biosynthesis; coenzyme A biosynthesis; CoA from (R)-pantothenate: step 2/5.</text>
</comment>
<dbReference type="InterPro" id="IPR003382">
    <property type="entry name" value="Flavoprotein"/>
</dbReference>
<dbReference type="Pfam" id="PF04127">
    <property type="entry name" value="DFP"/>
    <property type="match status" value="1"/>
</dbReference>
<feature type="region of interest" description="Phosphopantothenoylcysteine decarboxylase" evidence="3">
    <location>
        <begin position="1"/>
        <end position="190"/>
    </location>
</feature>
<dbReference type="Gene3D" id="3.40.50.1950">
    <property type="entry name" value="Flavin prenyltransferase-like"/>
    <property type="match status" value="1"/>
</dbReference>
<dbReference type="EC" id="6.3.2.5" evidence="3"/>
<dbReference type="InterPro" id="IPR007085">
    <property type="entry name" value="DNA/pantothenate-metab_flavo_C"/>
</dbReference>
<organism evidence="7 8">
    <name type="scientific">Candidatus Endobugula sertula</name>
    <name type="common">Bugula neritina bacterial symbiont</name>
    <dbReference type="NCBI Taxonomy" id="62101"/>
    <lineage>
        <taxon>Bacteria</taxon>
        <taxon>Pseudomonadati</taxon>
        <taxon>Pseudomonadota</taxon>
        <taxon>Gammaproteobacteria</taxon>
        <taxon>Cellvibrionales</taxon>
        <taxon>Cellvibrionaceae</taxon>
        <taxon>Candidatus Endobugula</taxon>
    </lineage>
</organism>
<feature type="binding site" evidence="3">
    <location>
        <position position="289"/>
    </location>
    <ligand>
        <name>CTP</name>
        <dbReference type="ChEBI" id="CHEBI:37563"/>
    </ligand>
</feature>
<dbReference type="GO" id="GO:0015937">
    <property type="term" value="P:coenzyme A biosynthetic process"/>
    <property type="evidence" value="ECO:0007669"/>
    <property type="project" value="UniProtKB-UniRule"/>
</dbReference>
<feature type="domain" description="Flavoprotein" evidence="5">
    <location>
        <begin position="8"/>
        <end position="177"/>
    </location>
</feature>
<keyword evidence="2 3" id="KW-0456">Lyase</keyword>
<feature type="binding site" evidence="3">
    <location>
        <position position="342"/>
    </location>
    <ligand>
        <name>CTP</name>
        <dbReference type="ChEBI" id="CHEBI:37563"/>
    </ligand>
</feature>
<dbReference type="Proteomes" id="UP000242502">
    <property type="component" value="Unassembled WGS sequence"/>
</dbReference>
<comment type="function">
    <text evidence="3">Catalyzes two sequential steps in the biosynthesis of coenzyme A. In the first step cysteine is conjugated to 4'-phosphopantothenate to form 4-phosphopantothenoylcysteine. In the second step the latter compound is decarboxylated to form 4'-phosphopantotheine.</text>
</comment>
<feature type="active site" description="Proton donor" evidence="3">
    <location>
        <position position="159"/>
    </location>
</feature>
<evidence type="ECO:0000313" key="7">
    <source>
        <dbReference type="EMBL" id="ODS24136.1"/>
    </source>
</evidence>
<dbReference type="InterPro" id="IPR036551">
    <property type="entry name" value="Flavin_trans-like"/>
</dbReference>
<keyword evidence="3 4" id="KW-0436">Ligase</keyword>
<proteinExistence type="inferred from homology"/>
<keyword evidence="3" id="KW-0479">Metal-binding</keyword>
<protein>
    <recommendedName>
        <fullName evidence="3">Coenzyme A biosynthesis bifunctional protein CoaBC</fullName>
    </recommendedName>
    <alternativeName>
        <fullName evidence="3">DNA/pantothenate metabolism flavoprotein</fullName>
    </alternativeName>
    <alternativeName>
        <fullName evidence="3">Phosphopantothenoylcysteine synthetase/decarboxylase</fullName>
        <shortName evidence="3">PPCS-PPCDC</shortName>
    </alternativeName>
    <domain>
        <recommendedName>
            <fullName evidence="3">Phosphopantothenoylcysteine decarboxylase</fullName>
            <shortName evidence="3">PPC decarboxylase</shortName>
            <shortName evidence="3">PPC-DC</shortName>
            <ecNumber evidence="3">4.1.1.36</ecNumber>
        </recommendedName>
        <alternativeName>
            <fullName evidence="3">CoaC</fullName>
        </alternativeName>
    </domain>
    <domain>
        <recommendedName>
            <fullName evidence="3">Phosphopantothenate--cysteine ligase</fullName>
            <ecNumber evidence="3">6.3.2.5</ecNumber>
        </recommendedName>
        <alternativeName>
            <fullName evidence="3">CoaB</fullName>
        </alternativeName>
        <alternativeName>
            <fullName evidence="3">Phosphopantothenoylcysteine synthetase</fullName>
            <shortName evidence="3">PPC synthetase</shortName>
            <shortName evidence="3">PPC-S</shortName>
        </alternativeName>
    </domain>
</protein>
<dbReference type="PANTHER" id="PTHR14359:SF6">
    <property type="entry name" value="PHOSPHOPANTOTHENOYLCYSTEINE DECARBOXYLASE"/>
    <property type="match status" value="1"/>
</dbReference>
<dbReference type="HAMAP" id="MF_02225">
    <property type="entry name" value="CoaBC"/>
    <property type="match status" value="1"/>
</dbReference>
<evidence type="ECO:0000256" key="2">
    <source>
        <dbReference type="ARBA" id="ARBA00023239"/>
    </source>
</evidence>
<dbReference type="GO" id="GO:0046872">
    <property type="term" value="F:metal ion binding"/>
    <property type="evidence" value="ECO:0007669"/>
    <property type="project" value="UniProtKB-KW"/>
</dbReference>
<dbReference type="GO" id="GO:0004633">
    <property type="term" value="F:phosphopantothenoylcysteine decarboxylase activity"/>
    <property type="evidence" value="ECO:0007669"/>
    <property type="project" value="UniProtKB-UniRule"/>
</dbReference>
<dbReference type="InterPro" id="IPR035929">
    <property type="entry name" value="CoaB-like_sf"/>
</dbReference>
<keyword evidence="3" id="KW-0511">Multifunctional enzyme</keyword>
<comment type="caution">
    <text evidence="7">The sequence shown here is derived from an EMBL/GenBank/DDBJ whole genome shotgun (WGS) entry which is preliminary data.</text>
</comment>
<feature type="binding site" evidence="3">
    <location>
        <position position="324"/>
    </location>
    <ligand>
        <name>CTP</name>
        <dbReference type="ChEBI" id="CHEBI:37563"/>
    </ligand>
</feature>
<dbReference type="GO" id="GO:0010181">
    <property type="term" value="F:FMN binding"/>
    <property type="evidence" value="ECO:0007669"/>
    <property type="project" value="UniProtKB-UniRule"/>
</dbReference>
<keyword evidence="3 4" id="KW-0285">Flavoprotein</keyword>
<evidence type="ECO:0000256" key="4">
    <source>
        <dbReference type="RuleBase" id="RU364078"/>
    </source>
</evidence>
<feature type="binding site" evidence="3">
    <location>
        <position position="338"/>
    </location>
    <ligand>
        <name>CTP</name>
        <dbReference type="ChEBI" id="CHEBI:37563"/>
    </ligand>
</feature>
<comment type="cofactor">
    <cofactor evidence="3">
        <name>Mg(2+)</name>
        <dbReference type="ChEBI" id="CHEBI:18420"/>
    </cofactor>
</comment>
<keyword evidence="3" id="KW-0460">Magnesium</keyword>
<dbReference type="EC" id="4.1.1.36" evidence="3"/>
<evidence type="ECO:0000256" key="3">
    <source>
        <dbReference type="HAMAP-Rule" id="MF_02225"/>
    </source>
</evidence>
<dbReference type="GO" id="GO:0015941">
    <property type="term" value="P:pantothenate catabolic process"/>
    <property type="evidence" value="ECO:0007669"/>
    <property type="project" value="InterPro"/>
</dbReference>
<dbReference type="EMBL" id="MDLC01000013">
    <property type="protein sequence ID" value="ODS24136.1"/>
    <property type="molecule type" value="Genomic_DNA"/>
</dbReference>
<name>A0A1D2QRC6_9GAMM</name>
<dbReference type="STRING" id="62101.AB835_05235"/>
<accession>A0A1D2QRC6</accession>
<evidence type="ECO:0000313" key="8">
    <source>
        <dbReference type="Proteomes" id="UP000242502"/>
    </source>
</evidence>
<feature type="binding site" evidence="3">
    <location>
        <begin position="306"/>
        <end position="309"/>
    </location>
    <ligand>
        <name>CTP</name>
        <dbReference type="ChEBI" id="CHEBI:37563"/>
    </ligand>
</feature>
<feature type="domain" description="DNA/pantothenate metabolism flavoprotein C-terminal" evidence="6">
    <location>
        <begin position="186"/>
        <end position="395"/>
    </location>
</feature>
<dbReference type="GO" id="GO:0004632">
    <property type="term" value="F:phosphopantothenate--cysteine ligase activity"/>
    <property type="evidence" value="ECO:0007669"/>
    <property type="project" value="UniProtKB-UniRule"/>
</dbReference>
<dbReference type="Pfam" id="PF02441">
    <property type="entry name" value="Flavoprotein"/>
    <property type="match status" value="1"/>
</dbReference>
<comment type="catalytic activity">
    <reaction evidence="3 4">
        <text>(R)-4'-phosphopantothenate + L-cysteine + CTP = N-[(R)-4-phosphopantothenoyl]-L-cysteine + CMP + diphosphate + H(+)</text>
        <dbReference type="Rhea" id="RHEA:19397"/>
        <dbReference type="ChEBI" id="CHEBI:10986"/>
        <dbReference type="ChEBI" id="CHEBI:15378"/>
        <dbReference type="ChEBI" id="CHEBI:33019"/>
        <dbReference type="ChEBI" id="CHEBI:35235"/>
        <dbReference type="ChEBI" id="CHEBI:37563"/>
        <dbReference type="ChEBI" id="CHEBI:59458"/>
        <dbReference type="ChEBI" id="CHEBI:60377"/>
        <dbReference type="EC" id="6.3.2.5"/>
    </reaction>
</comment>
<comment type="caution">
    <text evidence="3">Lacks conserved residue(s) required for the propagation of feature annotation.</text>
</comment>
<comment type="cofactor">
    <cofactor evidence="3">
        <name>FMN</name>
        <dbReference type="ChEBI" id="CHEBI:58210"/>
    </cofactor>
    <text evidence="3">Binds 1 FMN per subunit.</text>
</comment>
<feature type="binding site" evidence="3">
    <location>
        <position position="279"/>
    </location>
    <ligand>
        <name>CTP</name>
        <dbReference type="ChEBI" id="CHEBI:37563"/>
    </ligand>
</feature>
<keyword evidence="3 4" id="KW-0288">FMN</keyword>
<dbReference type="InterPro" id="IPR005252">
    <property type="entry name" value="CoaBC"/>
</dbReference>
<evidence type="ECO:0000256" key="1">
    <source>
        <dbReference type="ARBA" id="ARBA00022793"/>
    </source>
</evidence>
<gene>
    <name evidence="3" type="primary">coaBC</name>
    <name evidence="7" type="ORF">AB835_05235</name>
</gene>
<comment type="function">
    <text evidence="4">Catalyzes two steps in the biosynthesis of coenzyme A. In the first step cysteine is conjugated to 4'-phosphopantothenate to form 4-phosphopantothenoylcysteine, in the latter compound is decarboxylated to form 4'-phosphopantotheine.</text>
</comment>
<dbReference type="AlphaFoldDB" id="A0A1D2QRC6"/>
<dbReference type="GO" id="GO:0071513">
    <property type="term" value="C:phosphopantothenoylcysteine decarboxylase complex"/>
    <property type="evidence" value="ECO:0007669"/>
    <property type="project" value="TreeGrafter"/>
</dbReference>
<reference evidence="7 8" key="1">
    <citation type="journal article" date="2016" name="Appl. Environ. Microbiol.">
        <title>Lack of Overt Genome Reduction in the Bryostatin-Producing Bryozoan Symbiont "Candidatus Endobugula sertula".</title>
        <authorList>
            <person name="Miller I.J."/>
            <person name="Vanee N."/>
            <person name="Fong S.S."/>
            <person name="Lim-Fong G.E."/>
            <person name="Kwan J.C."/>
        </authorList>
    </citation>
    <scope>NUCLEOTIDE SEQUENCE [LARGE SCALE GENOMIC DNA]</scope>
    <source>
        <strain evidence="7">AB1-4</strain>
    </source>
</reference>
<dbReference type="SUPFAM" id="SSF52507">
    <property type="entry name" value="Homo-oligomeric flavin-containing Cys decarboxylases, HFCD"/>
    <property type="match status" value="1"/>
</dbReference>
<sequence>MSNLMNRRILLGVSGGIAAYKSAELIRRLQDMGADVRVVMTRAAEAFMTPLTLQALSGHPVHNDLLDPEAEAAMGHISLARWADLILIAPASADIIARLAHGKGDNLLTTVCLARRCELAIAPAMNEAMWHNQATQDNLAILQQRGIHQLGPASGGQACGDIGMGRMSEPSTLASEVSHFFETGLLAGKTVVITAGPTREAIDPVRYISNHSSGKMGYALAQATVDAGAKVILISGPTALPCPDRVTCIHTSSAIDMYQSSMDHLPGCDIFIASAAVADFRPATIAEQKIKKTGQDTMHIEMVKNPDIVTAIANADPKPFVVGFAAETHDVIHYARDKLQRKNLDMVVANDISDTHIGFNSDDNIVTILTAESEQYLPKANKFQQAQRIIQAIAKQY</sequence>
<keyword evidence="1 3" id="KW-0210">Decarboxylase</keyword>
<comment type="catalytic activity">
    <reaction evidence="3 4">
        <text>N-[(R)-4-phosphopantothenoyl]-L-cysteine + H(+) = (R)-4'-phosphopantetheine + CO2</text>
        <dbReference type="Rhea" id="RHEA:16793"/>
        <dbReference type="ChEBI" id="CHEBI:15378"/>
        <dbReference type="ChEBI" id="CHEBI:16526"/>
        <dbReference type="ChEBI" id="CHEBI:59458"/>
        <dbReference type="ChEBI" id="CHEBI:61723"/>
        <dbReference type="EC" id="4.1.1.36"/>
    </reaction>
</comment>
<dbReference type="PANTHER" id="PTHR14359">
    <property type="entry name" value="HOMO-OLIGOMERIC FLAVIN CONTAINING CYS DECARBOXYLASE FAMILY"/>
    <property type="match status" value="1"/>
</dbReference>
<dbReference type="UniPathway" id="UPA00241">
    <property type="reaction ID" value="UER00353"/>
</dbReference>
<dbReference type="NCBIfam" id="TIGR00521">
    <property type="entry name" value="coaBC_dfp"/>
    <property type="match status" value="1"/>
</dbReference>
<evidence type="ECO:0000259" key="6">
    <source>
        <dbReference type="Pfam" id="PF04127"/>
    </source>
</evidence>
<dbReference type="SUPFAM" id="SSF102645">
    <property type="entry name" value="CoaB-like"/>
    <property type="match status" value="1"/>
</dbReference>
<feature type="region of interest" description="Phosphopantothenate--cysteine ligase" evidence="3">
    <location>
        <begin position="191"/>
        <end position="397"/>
    </location>
</feature>
<comment type="pathway">
    <text evidence="3 4">Cofactor biosynthesis; coenzyme A biosynthesis; CoA from (R)-pantothenate: step 3/5.</text>
</comment>
<evidence type="ECO:0000259" key="5">
    <source>
        <dbReference type="Pfam" id="PF02441"/>
    </source>
</evidence>
<comment type="similarity">
    <text evidence="3 4">In the C-terminal section; belongs to the PPC synthetase family.</text>
</comment>
<comment type="similarity">
    <text evidence="3 4">In the N-terminal section; belongs to the HFCD (homo-oligomeric flavin containing Cys decarboxylase) superfamily.</text>
</comment>
<dbReference type="Gene3D" id="3.40.50.10300">
    <property type="entry name" value="CoaB-like"/>
    <property type="match status" value="1"/>
</dbReference>